<feature type="transmembrane region" description="Helical" evidence="2">
    <location>
        <begin position="68"/>
        <end position="88"/>
    </location>
</feature>
<accession>A0A1Y2HXM3</accession>
<comment type="caution">
    <text evidence="3">The sequence shown here is derived from an EMBL/GenBank/DDBJ whole genome shotgun (WGS) entry which is preliminary data.</text>
</comment>
<evidence type="ECO:0008006" key="5">
    <source>
        <dbReference type="Google" id="ProtNLM"/>
    </source>
</evidence>
<dbReference type="OrthoDB" id="5546087at2759"/>
<keyword evidence="2" id="KW-0472">Membrane</keyword>
<proteinExistence type="predicted"/>
<sequence length="235" mass="25647">MPKGLSAPFSKLKDGLTRSASAVGPMRMGHGQGQGQGNTVKKSRSDASLEALREQPPSRADYSMRVRIGARAAQFFISILQITVLLRLDVVFLTQRDFNSTFAAAVWMAYLTLAFTVAAVGIHYHPKVIKGKWSPSRPLAIEIGLSLVMALLHLGVFLASAINSGSSDNAQKASCLPGTQNGKCDMMNMSILFSFLQTCSWGFMIYRCIRDIYKYGGGSGEFISISQLRSRVGRR</sequence>
<name>A0A1Y2HXM3_9FUNG</name>
<dbReference type="AlphaFoldDB" id="A0A1Y2HXM3"/>
<keyword evidence="4" id="KW-1185">Reference proteome</keyword>
<protein>
    <recommendedName>
        <fullName evidence="5">MARVEL domain-containing protein</fullName>
    </recommendedName>
</protein>
<organism evidence="3 4">
    <name type="scientific">Catenaria anguillulae PL171</name>
    <dbReference type="NCBI Taxonomy" id="765915"/>
    <lineage>
        <taxon>Eukaryota</taxon>
        <taxon>Fungi</taxon>
        <taxon>Fungi incertae sedis</taxon>
        <taxon>Blastocladiomycota</taxon>
        <taxon>Blastocladiomycetes</taxon>
        <taxon>Blastocladiales</taxon>
        <taxon>Catenariaceae</taxon>
        <taxon>Catenaria</taxon>
    </lineage>
</organism>
<keyword evidence="2" id="KW-1133">Transmembrane helix</keyword>
<evidence type="ECO:0000256" key="2">
    <source>
        <dbReference type="SAM" id="Phobius"/>
    </source>
</evidence>
<feature type="compositionally biased region" description="Basic and acidic residues" evidence="1">
    <location>
        <begin position="43"/>
        <end position="53"/>
    </location>
</feature>
<gene>
    <name evidence="3" type="ORF">BCR44DRAFT_63218</name>
</gene>
<feature type="transmembrane region" description="Helical" evidence="2">
    <location>
        <begin position="186"/>
        <end position="206"/>
    </location>
</feature>
<evidence type="ECO:0000256" key="1">
    <source>
        <dbReference type="SAM" id="MobiDB-lite"/>
    </source>
</evidence>
<feature type="transmembrane region" description="Helical" evidence="2">
    <location>
        <begin position="143"/>
        <end position="162"/>
    </location>
</feature>
<feature type="transmembrane region" description="Helical" evidence="2">
    <location>
        <begin position="100"/>
        <end position="122"/>
    </location>
</feature>
<keyword evidence="2" id="KW-0812">Transmembrane</keyword>
<dbReference type="Proteomes" id="UP000193411">
    <property type="component" value="Unassembled WGS sequence"/>
</dbReference>
<dbReference type="EMBL" id="MCFL01000005">
    <property type="protein sequence ID" value="ORZ39348.1"/>
    <property type="molecule type" value="Genomic_DNA"/>
</dbReference>
<evidence type="ECO:0000313" key="4">
    <source>
        <dbReference type="Proteomes" id="UP000193411"/>
    </source>
</evidence>
<reference evidence="3 4" key="1">
    <citation type="submission" date="2016-07" db="EMBL/GenBank/DDBJ databases">
        <title>Pervasive Adenine N6-methylation of Active Genes in Fungi.</title>
        <authorList>
            <consortium name="DOE Joint Genome Institute"/>
            <person name="Mondo S.J."/>
            <person name="Dannebaum R.O."/>
            <person name="Kuo R.C."/>
            <person name="Labutti K."/>
            <person name="Haridas S."/>
            <person name="Kuo A."/>
            <person name="Salamov A."/>
            <person name="Ahrendt S.R."/>
            <person name="Lipzen A."/>
            <person name="Sullivan W."/>
            <person name="Andreopoulos W.B."/>
            <person name="Clum A."/>
            <person name="Lindquist E."/>
            <person name="Daum C."/>
            <person name="Ramamoorthy G.K."/>
            <person name="Gryganskyi A."/>
            <person name="Culley D."/>
            <person name="Magnuson J.K."/>
            <person name="James T.Y."/>
            <person name="O'Malley M.A."/>
            <person name="Stajich J.E."/>
            <person name="Spatafora J.W."/>
            <person name="Visel A."/>
            <person name="Grigoriev I.V."/>
        </authorList>
    </citation>
    <scope>NUCLEOTIDE SEQUENCE [LARGE SCALE GENOMIC DNA]</scope>
    <source>
        <strain evidence="3 4">PL171</strain>
    </source>
</reference>
<feature type="region of interest" description="Disordered" evidence="1">
    <location>
        <begin position="23"/>
        <end position="56"/>
    </location>
</feature>
<evidence type="ECO:0000313" key="3">
    <source>
        <dbReference type="EMBL" id="ORZ39348.1"/>
    </source>
</evidence>